<evidence type="ECO:0000256" key="1">
    <source>
        <dbReference type="SAM" id="MobiDB-lite"/>
    </source>
</evidence>
<protein>
    <submittedName>
        <fullName evidence="2">Uncharacterized protein</fullName>
    </submittedName>
</protein>
<dbReference type="Proteomes" id="UP000051952">
    <property type="component" value="Unassembled WGS sequence"/>
</dbReference>
<proteinExistence type="predicted"/>
<dbReference type="EMBL" id="CYKH01001287">
    <property type="protein sequence ID" value="CUG86399.1"/>
    <property type="molecule type" value="Genomic_DNA"/>
</dbReference>
<evidence type="ECO:0000313" key="2">
    <source>
        <dbReference type="EMBL" id="CUG86399.1"/>
    </source>
</evidence>
<keyword evidence="3" id="KW-1185">Reference proteome</keyword>
<dbReference type="VEuPathDB" id="TriTrypDB:BSAL_92935"/>
<accession>A0A0S4J7V0</accession>
<feature type="region of interest" description="Disordered" evidence="1">
    <location>
        <begin position="159"/>
        <end position="183"/>
    </location>
</feature>
<evidence type="ECO:0000313" key="3">
    <source>
        <dbReference type="Proteomes" id="UP000051952"/>
    </source>
</evidence>
<feature type="region of interest" description="Disordered" evidence="1">
    <location>
        <begin position="259"/>
        <end position="282"/>
    </location>
</feature>
<dbReference type="AlphaFoldDB" id="A0A0S4J7V0"/>
<reference evidence="3" key="1">
    <citation type="submission" date="2015-09" db="EMBL/GenBank/DDBJ databases">
        <authorList>
            <consortium name="Pathogen Informatics"/>
        </authorList>
    </citation>
    <scope>NUCLEOTIDE SEQUENCE [LARGE SCALE GENOMIC DNA]</scope>
    <source>
        <strain evidence="3">Lake Konstanz</strain>
    </source>
</reference>
<organism evidence="2 3">
    <name type="scientific">Bodo saltans</name>
    <name type="common">Flagellated protozoan</name>
    <dbReference type="NCBI Taxonomy" id="75058"/>
    <lineage>
        <taxon>Eukaryota</taxon>
        <taxon>Discoba</taxon>
        <taxon>Euglenozoa</taxon>
        <taxon>Kinetoplastea</taxon>
        <taxon>Metakinetoplastina</taxon>
        <taxon>Eubodonida</taxon>
        <taxon>Bodonidae</taxon>
        <taxon>Bodo</taxon>
    </lineage>
</organism>
<gene>
    <name evidence="2" type="ORF">BSAL_92935</name>
</gene>
<sequence length="282" mass="30950">MFTHNPYGRRSTFSSTYFCGAKVSPNNPRASFDLKKTFEVTRELSSVGSPVVLRHCCGVAGCIDTVARVNGKPRMSGEFCCCAESEWHELLLIKANIAALNRIAIGSELFTITSSQGETDVKIDFKMGHAVSVLELEPVDQGSYHLTPSRCVWIANRQGKNNKDASPQPQSTHSLKAPNIDRGHQGLPFAERVTYYFTPALRAISDDLFRRKHKISSATVNWNAPTCTATTTLGLFDKPLALVMPCLCVDVFAVKPSIENTKEDGNSPVQPKSQQNSKTPIS</sequence>
<feature type="compositionally biased region" description="Polar residues" evidence="1">
    <location>
        <begin position="267"/>
        <end position="282"/>
    </location>
</feature>
<name>A0A0S4J7V0_BODSA</name>
<feature type="compositionally biased region" description="Polar residues" evidence="1">
    <location>
        <begin position="164"/>
        <end position="174"/>
    </location>
</feature>